<dbReference type="OrthoDB" id="5429770at2759"/>
<keyword evidence="5" id="KW-1185">Reference proteome</keyword>
<keyword evidence="2" id="KW-0804">Transcription</keyword>
<dbReference type="Proteomes" id="UP000249789">
    <property type="component" value="Unassembled WGS sequence"/>
</dbReference>
<dbReference type="GO" id="GO:0008270">
    <property type="term" value="F:zinc ion binding"/>
    <property type="evidence" value="ECO:0007669"/>
    <property type="project" value="InterPro"/>
</dbReference>
<keyword evidence="3" id="KW-0539">Nucleus</keyword>
<evidence type="ECO:0000256" key="3">
    <source>
        <dbReference type="ARBA" id="ARBA00023242"/>
    </source>
</evidence>
<dbReference type="GO" id="GO:0000981">
    <property type="term" value="F:DNA-binding transcription factor activity, RNA polymerase II-specific"/>
    <property type="evidence" value="ECO:0007669"/>
    <property type="project" value="InterPro"/>
</dbReference>
<evidence type="ECO:0000256" key="1">
    <source>
        <dbReference type="ARBA" id="ARBA00023015"/>
    </source>
</evidence>
<keyword evidence="1" id="KW-0805">Transcription regulation</keyword>
<sequence length="532" mass="58352">MVYRGKPSKACWECRVKRRKLSYRRPLLIQLDIWGFKCDLSRPACRQCLRAGSRCDGYRDAESYVTFRDQTGETVSKASPPAPGNSTLRSALHGKEPVSALSHELQQVDQGPWPAVAVPPEDQALQFFFHHYVAHAPGRPPSHPDCLGIIYKRATGPGYLASLIVAVGLASLAHVRNAPMLGHAASQAVSRALRDMRTALADPSCAASDQMLVAVMLLALFETVTPDGDGNVGSWDRHVDGAVALIHLRGIGQLRNRIGRGIFLHARTEILLNCLQRGLRVPTILRKNMKEARHYETEHEAPASQLADLVADACAVLASCKDSSVDALNLSRCVSAILGVDRDLERWSESLPADHAYTTCPRQSDVQDAEMCQLGQYDTYLSVDVAHTWNLQRCVRILLHQALVALLSQPLPQQPSPLSASALQPSPGPPCPYLLDSSISLIQELSKDICSSVPYLLHACDKAGKPREGLRAASIVPLLWPLYLAGTSHGRSDALRDWVLQKMKAIEEETGIHKAKLMAAEIRRRPPSFVLT</sequence>
<dbReference type="InterPro" id="IPR001138">
    <property type="entry name" value="Zn2Cys6_DnaBD"/>
</dbReference>
<evidence type="ECO:0000313" key="4">
    <source>
        <dbReference type="EMBL" id="RAK78993.1"/>
    </source>
</evidence>
<protein>
    <recommendedName>
        <fullName evidence="6">Zn(2)-C6 fungal-type domain-containing protein</fullName>
    </recommendedName>
</protein>
<evidence type="ECO:0000313" key="5">
    <source>
        <dbReference type="Proteomes" id="UP000249789"/>
    </source>
</evidence>
<dbReference type="EMBL" id="KZ824635">
    <property type="protein sequence ID" value="RAK78993.1"/>
    <property type="molecule type" value="Genomic_DNA"/>
</dbReference>
<gene>
    <name evidence="4" type="ORF">BO72DRAFT_457575</name>
</gene>
<dbReference type="InterPro" id="IPR021858">
    <property type="entry name" value="Fun_TF"/>
</dbReference>
<name>A0A8G1W0W0_9EURO</name>
<evidence type="ECO:0000256" key="2">
    <source>
        <dbReference type="ARBA" id="ARBA00023163"/>
    </source>
</evidence>
<dbReference type="GeneID" id="63863676"/>
<dbReference type="RefSeq" id="XP_040803003.1">
    <property type="nucleotide sequence ID" value="XM_040946343.1"/>
</dbReference>
<organism evidence="4 5">
    <name type="scientific">Aspergillus fijiensis CBS 313.89</name>
    <dbReference type="NCBI Taxonomy" id="1448319"/>
    <lineage>
        <taxon>Eukaryota</taxon>
        <taxon>Fungi</taxon>
        <taxon>Dikarya</taxon>
        <taxon>Ascomycota</taxon>
        <taxon>Pezizomycotina</taxon>
        <taxon>Eurotiomycetes</taxon>
        <taxon>Eurotiomycetidae</taxon>
        <taxon>Eurotiales</taxon>
        <taxon>Aspergillaceae</taxon>
        <taxon>Aspergillus</taxon>
    </lineage>
</organism>
<dbReference type="Pfam" id="PF11951">
    <property type="entry name" value="Fungal_trans_2"/>
    <property type="match status" value="1"/>
</dbReference>
<accession>A0A8G1W0W0</accession>
<proteinExistence type="predicted"/>
<dbReference type="InterPro" id="IPR053175">
    <property type="entry name" value="DHMBA_Reg_Transcription_Factor"/>
</dbReference>
<reference evidence="4 5" key="1">
    <citation type="submission" date="2018-02" db="EMBL/GenBank/DDBJ databases">
        <title>The genomes of Aspergillus section Nigri reveals drivers in fungal speciation.</title>
        <authorList>
            <consortium name="DOE Joint Genome Institute"/>
            <person name="Vesth T.C."/>
            <person name="Nybo J."/>
            <person name="Theobald S."/>
            <person name="Brandl J."/>
            <person name="Frisvad J.C."/>
            <person name="Nielsen K.F."/>
            <person name="Lyhne E.K."/>
            <person name="Kogle M.E."/>
            <person name="Kuo A."/>
            <person name="Riley R."/>
            <person name="Clum A."/>
            <person name="Nolan M."/>
            <person name="Lipzen A."/>
            <person name="Salamov A."/>
            <person name="Henrissat B."/>
            <person name="Wiebenga A."/>
            <person name="De vries R.P."/>
            <person name="Grigoriev I.V."/>
            <person name="Mortensen U.H."/>
            <person name="Andersen M.R."/>
            <person name="Baker S.E."/>
        </authorList>
    </citation>
    <scope>NUCLEOTIDE SEQUENCE [LARGE SCALE GENOMIC DNA]</scope>
    <source>
        <strain evidence="4 5">CBS 313.89</strain>
    </source>
</reference>
<evidence type="ECO:0008006" key="6">
    <source>
        <dbReference type="Google" id="ProtNLM"/>
    </source>
</evidence>
<dbReference type="AlphaFoldDB" id="A0A8G1W0W0"/>
<dbReference type="VEuPathDB" id="FungiDB:BO72DRAFT_457575"/>
<dbReference type="PANTHER" id="PTHR38791">
    <property type="entry name" value="ZN(II)2CYS6 TRANSCRIPTION FACTOR (EUROFUNG)-RELATED-RELATED"/>
    <property type="match status" value="1"/>
</dbReference>
<dbReference type="CDD" id="cd00067">
    <property type="entry name" value="GAL4"/>
    <property type="match status" value="1"/>
</dbReference>